<comment type="caution">
    <text evidence="1">The sequence shown here is derived from an EMBL/GenBank/DDBJ whole genome shotgun (WGS) entry which is preliminary data.</text>
</comment>
<keyword evidence="2" id="KW-1185">Reference proteome</keyword>
<evidence type="ECO:0000313" key="2">
    <source>
        <dbReference type="Proteomes" id="UP000054537"/>
    </source>
</evidence>
<proteinExistence type="predicted"/>
<protein>
    <submittedName>
        <fullName evidence="1">Uncharacterized protein</fullName>
    </submittedName>
</protein>
<accession>A0A0A6UH50</accession>
<dbReference type="Proteomes" id="UP000054537">
    <property type="component" value="Unassembled WGS sequence"/>
</dbReference>
<gene>
    <name evidence="1" type="ORF">MB27_28690</name>
</gene>
<dbReference type="AlphaFoldDB" id="A0A0A6UH50"/>
<organism evidence="1 2">
    <name type="scientific">Actinoplanes utahensis</name>
    <dbReference type="NCBI Taxonomy" id="1869"/>
    <lineage>
        <taxon>Bacteria</taxon>
        <taxon>Bacillati</taxon>
        <taxon>Actinomycetota</taxon>
        <taxon>Actinomycetes</taxon>
        <taxon>Micromonosporales</taxon>
        <taxon>Micromonosporaceae</taxon>
        <taxon>Actinoplanes</taxon>
    </lineage>
</organism>
<name>A0A0A6UH50_ACTUT</name>
<evidence type="ECO:0000313" key="1">
    <source>
        <dbReference type="EMBL" id="KHD74408.1"/>
    </source>
</evidence>
<reference evidence="1 2" key="1">
    <citation type="submission" date="2014-10" db="EMBL/GenBank/DDBJ databases">
        <title>Draft genome sequence of Actinoplanes utahensis NRRL 12052.</title>
        <authorList>
            <person name="Velasco-Bucheli B."/>
            <person name="del Cerro C."/>
            <person name="Hormigo D."/>
            <person name="Garcia J.L."/>
            <person name="Acebal C."/>
            <person name="Arroyo M."/>
            <person name="de la Mata I."/>
        </authorList>
    </citation>
    <scope>NUCLEOTIDE SEQUENCE [LARGE SCALE GENOMIC DNA]</scope>
    <source>
        <strain evidence="1 2">NRRL 12052</strain>
    </source>
</reference>
<sequence>MPAWASTVTGARPAVSIAGSPWWRLAVDRLSKMVAQEISAEDLPEMNYLRTNELARKLAPRVSELGEGVVRTFINEYVRELDGEHVESAYPWRDFLPAPLPAPPGSEAWHAALADLRAALEDELGEGQPMDPEALAGLLAPSAPRLDDRTIREFISDYLLALNGMSVTGGQPWAELLPRPRPARPASDEELLEMHGAELFEHLRTTGRLTRYKVQAVTGIKSRVQADRLKATIEERAAETATA</sequence>
<dbReference type="EMBL" id="JRTT01000044">
    <property type="protein sequence ID" value="KHD74408.1"/>
    <property type="molecule type" value="Genomic_DNA"/>
</dbReference>